<evidence type="ECO:0000313" key="2">
    <source>
        <dbReference type="EMBL" id="KYN13354.1"/>
    </source>
</evidence>
<keyword evidence="1" id="KW-0472">Membrane</keyword>
<keyword evidence="3" id="KW-1185">Reference proteome</keyword>
<accession>A0A195DLI0</accession>
<keyword evidence="1" id="KW-1133">Transmembrane helix</keyword>
<dbReference type="Proteomes" id="UP000078492">
    <property type="component" value="Unassembled WGS sequence"/>
</dbReference>
<sequence>MGNRKPARPYSTSNARAVEYNCRKIVPKYRRLCRTGSVEAGDNIYITADTILVLNLGMPGDRETLLAIRSRRYTTVGPVQSAVCNFGQVVGSLCLPVTVCAHGGLGLRYTESTWPQREFLVCVPSITNGLDSIDSRNGPLHNALVDLSLTKDPDSTVFYVRHTYVQYICAFSSGLTGGRNIGRPWSISTYYPIVNQYGRLLFLSSIACFPFFTTALFKFFRFLPYNCMPRPRLFCANDEGAETATVLPKRFPSPIRHILPGRFDLRSSTKELLKRRSITKARRYLWEFKDRILQSAKQVWNVDVDLDLVICTLVLHAMCENVIWTMAGTNTGIDAHTFINMAINWILVHLQILDPSMLSKQERIMLTEFELLDIDERSTSHEVVVSSKLRRTLFEVHRPKFDPHVSIHLHRSLPWTLVSPAHQTGVIKFYPNVRERIDEKLPDSSQYVKSIYIPDVTCSHF</sequence>
<reference evidence="2 3" key="1">
    <citation type="submission" date="2015-09" db="EMBL/GenBank/DDBJ databases">
        <title>Trachymyrmex cornetzi WGS genome.</title>
        <authorList>
            <person name="Nygaard S."/>
            <person name="Hu H."/>
            <person name="Boomsma J."/>
            <person name="Zhang G."/>
        </authorList>
    </citation>
    <scope>NUCLEOTIDE SEQUENCE [LARGE SCALE GENOMIC DNA]</scope>
    <source>
        <strain evidence="2">Tcor2-1</strain>
        <tissue evidence="2">Whole body</tissue>
    </source>
</reference>
<name>A0A195DLI0_9HYME</name>
<keyword evidence="1" id="KW-0812">Transmembrane</keyword>
<dbReference type="EMBL" id="KQ980765">
    <property type="protein sequence ID" value="KYN13354.1"/>
    <property type="molecule type" value="Genomic_DNA"/>
</dbReference>
<organism evidence="2 3">
    <name type="scientific">Trachymyrmex cornetzi</name>
    <dbReference type="NCBI Taxonomy" id="471704"/>
    <lineage>
        <taxon>Eukaryota</taxon>
        <taxon>Metazoa</taxon>
        <taxon>Ecdysozoa</taxon>
        <taxon>Arthropoda</taxon>
        <taxon>Hexapoda</taxon>
        <taxon>Insecta</taxon>
        <taxon>Pterygota</taxon>
        <taxon>Neoptera</taxon>
        <taxon>Endopterygota</taxon>
        <taxon>Hymenoptera</taxon>
        <taxon>Apocrita</taxon>
        <taxon>Aculeata</taxon>
        <taxon>Formicoidea</taxon>
        <taxon>Formicidae</taxon>
        <taxon>Myrmicinae</taxon>
        <taxon>Trachymyrmex</taxon>
    </lineage>
</organism>
<proteinExistence type="predicted"/>
<evidence type="ECO:0000256" key="1">
    <source>
        <dbReference type="SAM" id="Phobius"/>
    </source>
</evidence>
<gene>
    <name evidence="2" type="ORF">ALC57_14367</name>
</gene>
<evidence type="ECO:0000313" key="3">
    <source>
        <dbReference type="Proteomes" id="UP000078492"/>
    </source>
</evidence>
<feature type="transmembrane region" description="Helical" evidence="1">
    <location>
        <begin position="200"/>
        <end position="220"/>
    </location>
</feature>
<dbReference type="AlphaFoldDB" id="A0A195DLI0"/>
<protein>
    <submittedName>
        <fullName evidence="2">Uncharacterized protein</fullName>
    </submittedName>
</protein>